<sequence length="175" mass="20590">MTQQKQKQLLCLVVIISGFLFVLLAILIIDPFGWFKKTKTLPQTHLETTYNPPYPFVAPETFSLDYDKLNVEQTINKVNDILEETSLEENNIKISKLDNEIIKNNFNEIPKNKLQTDYLERKRKDYIEDKQAQNKEKIENLTTEKNQKVNNKDELHNQIIPLKNQELEAKSKKNN</sequence>
<keyword evidence="1" id="KW-0175">Coiled coil</keyword>
<keyword evidence="2" id="KW-0472">Membrane</keyword>
<gene>
    <name evidence="3" type="ORF">OYV_06200</name>
</gene>
<protein>
    <recommendedName>
        <fullName evidence="5">Secreted protein</fullName>
    </recommendedName>
</protein>
<dbReference type="EMBL" id="BBIY01000050">
    <property type="protein sequence ID" value="GAK74132.1"/>
    <property type="molecule type" value="Genomic_DNA"/>
</dbReference>
<accession>A0ABQ0J3F5</accession>
<evidence type="ECO:0000313" key="3">
    <source>
        <dbReference type="EMBL" id="GAK74132.1"/>
    </source>
</evidence>
<feature type="transmembrane region" description="Helical" evidence="2">
    <location>
        <begin position="9"/>
        <end position="29"/>
    </location>
</feature>
<keyword evidence="4" id="KW-1185">Reference proteome</keyword>
<reference evidence="4" key="1">
    <citation type="journal article" date="2014" name="Genome Announc.">
        <title>Draft Genome Sequence of ''Candidatus Phytoplasma asteris'' Strain OY-V, an Unculturable Plant-Pathogenic Bacterium.</title>
        <authorList>
            <person name="Kakizawa S."/>
            <person name="Makino A."/>
            <person name="Ishii Y."/>
            <person name="Tamaki H."/>
            <person name="Kamagata Y."/>
        </authorList>
    </citation>
    <scope>NUCLEOTIDE SEQUENCE [LARGE SCALE GENOMIC DNA]</scope>
    <source>
        <strain evidence="4">OY-V</strain>
    </source>
</reference>
<organism evidence="3 4">
    <name type="scientific">'Chrysanthemum coronarium' phytoplasma</name>
    <dbReference type="NCBI Taxonomy" id="1520703"/>
    <lineage>
        <taxon>Bacteria</taxon>
        <taxon>Bacillati</taxon>
        <taxon>Mycoplasmatota</taxon>
        <taxon>Mollicutes</taxon>
        <taxon>Acholeplasmatales</taxon>
        <taxon>Acholeplasmataceae</taxon>
        <taxon>Candidatus Phytoplasma</taxon>
        <taxon>16SrI (Aster yellows group)</taxon>
    </lineage>
</organism>
<evidence type="ECO:0000256" key="2">
    <source>
        <dbReference type="SAM" id="Phobius"/>
    </source>
</evidence>
<dbReference type="RefSeq" id="WP_041624770.1">
    <property type="nucleotide sequence ID" value="NZ_BBIY01000050.1"/>
</dbReference>
<evidence type="ECO:0008006" key="5">
    <source>
        <dbReference type="Google" id="ProtNLM"/>
    </source>
</evidence>
<keyword evidence="2" id="KW-0812">Transmembrane</keyword>
<evidence type="ECO:0000313" key="4">
    <source>
        <dbReference type="Proteomes" id="UP000028900"/>
    </source>
</evidence>
<proteinExistence type="predicted"/>
<dbReference type="Proteomes" id="UP000028900">
    <property type="component" value="Unassembled WGS sequence"/>
</dbReference>
<reference evidence="3 4" key="2">
    <citation type="journal article" date="2014" name="Genome Announc.">
        <title>Draft Genome Sequence of 'Candidatus Phytoplasma asteris' Strain OY-V, an Unculturable Plant-Pathogenic Bacterium.</title>
        <authorList>
            <person name="Kakizawa S."/>
            <person name="Makino A."/>
            <person name="Ishii Y."/>
            <person name="Tamaki H."/>
            <person name="Kamagata Y."/>
        </authorList>
    </citation>
    <scope>NUCLEOTIDE SEQUENCE [LARGE SCALE GENOMIC DNA]</scope>
    <source>
        <strain evidence="3 4">OY-V</strain>
    </source>
</reference>
<feature type="coiled-coil region" evidence="1">
    <location>
        <begin position="127"/>
        <end position="158"/>
    </location>
</feature>
<name>A0ABQ0J3F5_9MOLU</name>
<comment type="caution">
    <text evidence="3">The sequence shown here is derived from an EMBL/GenBank/DDBJ whole genome shotgun (WGS) entry which is preliminary data.</text>
</comment>
<evidence type="ECO:0000256" key="1">
    <source>
        <dbReference type="SAM" id="Coils"/>
    </source>
</evidence>
<keyword evidence="2" id="KW-1133">Transmembrane helix</keyword>